<protein>
    <submittedName>
        <fullName evidence="3">Uncharacterized protein</fullName>
    </submittedName>
</protein>
<keyword evidence="4" id="KW-1185">Reference proteome</keyword>
<gene>
    <name evidence="3" type="ORF">BKK48_02350</name>
</gene>
<feature type="signal peptide" evidence="2">
    <location>
        <begin position="1"/>
        <end position="28"/>
    </location>
</feature>
<evidence type="ECO:0000313" key="4">
    <source>
        <dbReference type="Proteomes" id="UP000189437"/>
    </source>
</evidence>
<dbReference type="AlphaFoldDB" id="A0A1V3IAH5"/>
<name>A0A1V3IAH5_9PAST</name>
<feature type="chain" id="PRO_5011985204" evidence="2">
    <location>
        <begin position="29"/>
        <end position="70"/>
    </location>
</feature>
<dbReference type="STRING" id="1908258.BKK48_02350"/>
<proteinExistence type="predicted"/>
<reference evidence="3 4" key="1">
    <citation type="submission" date="2016-10" db="EMBL/GenBank/DDBJ databases">
        <title>Rodentibacter gen. nov. and new species.</title>
        <authorList>
            <person name="Christensen H."/>
        </authorList>
    </citation>
    <scope>NUCLEOTIDE SEQUENCE [LARGE SCALE GENOMIC DNA]</scope>
    <source>
        <strain evidence="3 4">Ac69</strain>
    </source>
</reference>
<feature type="region of interest" description="Disordered" evidence="1">
    <location>
        <begin position="23"/>
        <end position="70"/>
    </location>
</feature>
<sequence length="70" mass="7188">MTRIKKTLVKFSLTTLAALMISACGSSGGGSNSDPQPITPTQPNQSNVEPSQPAQQPDVVNPEAPPPTTG</sequence>
<keyword evidence="2" id="KW-0732">Signal</keyword>
<dbReference type="Proteomes" id="UP000189437">
    <property type="component" value="Unassembled WGS sequence"/>
</dbReference>
<dbReference type="EMBL" id="MLHH01000005">
    <property type="protein sequence ID" value="OOF37148.1"/>
    <property type="molecule type" value="Genomic_DNA"/>
</dbReference>
<feature type="compositionally biased region" description="Polar residues" evidence="1">
    <location>
        <begin position="34"/>
        <end position="55"/>
    </location>
</feature>
<dbReference type="RefSeq" id="WP_077426604.1">
    <property type="nucleotide sequence ID" value="NZ_MLHH01000005.1"/>
</dbReference>
<accession>A0A1V3IAH5</accession>
<evidence type="ECO:0000313" key="3">
    <source>
        <dbReference type="EMBL" id="OOF37148.1"/>
    </source>
</evidence>
<evidence type="ECO:0000256" key="1">
    <source>
        <dbReference type="SAM" id="MobiDB-lite"/>
    </source>
</evidence>
<organism evidence="3 4">
    <name type="scientific">Rodentibacter heidelbergensis</name>
    <dbReference type="NCBI Taxonomy" id="1908258"/>
    <lineage>
        <taxon>Bacteria</taxon>
        <taxon>Pseudomonadati</taxon>
        <taxon>Pseudomonadota</taxon>
        <taxon>Gammaproteobacteria</taxon>
        <taxon>Pasteurellales</taxon>
        <taxon>Pasteurellaceae</taxon>
        <taxon>Rodentibacter</taxon>
    </lineage>
</organism>
<dbReference type="PROSITE" id="PS51257">
    <property type="entry name" value="PROKAR_LIPOPROTEIN"/>
    <property type="match status" value="1"/>
</dbReference>
<evidence type="ECO:0000256" key="2">
    <source>
        <dbReference type="SAM" id="SignalP"/>
    </source>
</evidence>
<comment type="caution">
    <text evidence="3">The sequence shown here is derived from an EMBL/GenBank/DDBJ whole genome shotgun (WGS) entry which is preliminary data.</text>
</comment>